<evidence type="ECO:0000256" key="1">
    <source>
        <dbReference type="SAM" id="MobiDB-lite"/>
    </source>
</evidence>
<feature type="region of interest" description="Disordered" evidence="1">
    <location>
        <begin position="147"/>
        <end position="191"/>
    </location>
</feature>
<dbReference type="EMBL" id="DQIR01076582">
    <property type="protein sequence ID" value="HDA32058.1"/>
    <property type="molecule type" value="Transcribed_RNA"/>
</dbReference>
<dbReference type="AlphaFoldDB" id="A0A480JD97"/>
<sequence>MLQEVGGQRVVGHRLQTGHQCVAGPDGPRFLKLRRPKGQALCAAIARARVTKPREGTPRGFSTGRGDYVQGEEGSVARYTPISSHSTRRSNCSAASNSAFMAAAHSSSSDFKISGTFLFFRFSFTAGGEIPGSVVSGAQGFTGTLGTSVNFEPTTGETPAKSSVASSPSKPKQDRRPGVEVEAEPTVSRRL</sequence>
<protein>
    <submittedName>
        <fullName evidence="2">Sororin</fullName>
    </submittedName>
</protein>
<reference evidence="2" key="1">
    <citation type="journal article" date="2019" name="PeerJ">
        <title>Genes of the pig, Sus scrofa, reconstructed with EvidentialGene.</title>
        <authorList>
            <person name="Gilbert D.G."/>
        </authorList>
    </citation>
    <scope>NUCLEOTIDE SEQUENCE</scope>
</reference>
<proteinExistence type="predicted"/>
<organism evidence="2">
    <name type="scientific">Sus scrofa</name>
    <name type="common">Pig</name>
    <dbReference type="NCBI Taxonomy" id="9823"/>
    <lineage>
        <taxon>Eukaryota</taxon>
        <taxon>Metazoa</taxon>
        <taxon>Chordata</taxon>
        <taxon>Craniata</taxon>
        <taxon>Vertebrata</taxon>
        <taxon>Euteleostomi</taxon>
        <taxon>Mammalia</taxon>
        <taxon>Eutheria</taxon>
        <taxon>Laurasiatheria</taxon>
        <taxon>Artiodactyla</taxon>
        <taxon>Suina</taxon>
        <taxon>Suidae</taxon>
        <taxon>Sus</taxon>
    </lineage>
</organism>
<feature type="compositionally biased region" description="Polar residues" evidence="1">
    <location>
        <begin position="147"/>
        <end position="157"/>
    </location>
</feature>
<dbReference type="EMBL" id="DQIR01072999">
    <property type="protein sequence ID" value="HDA28475.1"/>
    <property type="molecule type" value="Transcribed_RNA"/>
</dbReference>
<evidence type="ECO:0000313" key="2">
    <source>
        <dbReference type="EMBL" id="HDA47090.1"/>
    </source>
</evidence>
<accession>A0A480JD97</accession>
<name>A0A480JD97_PIG</name>
<feature type="compositionally biased region" description="Low complexity" evidence="1">
    <location>
        <begin position="159"/>
        <end position="170"/>
    </location>
</feature>
<dbReference type="EMBL" id="DQIR01091614">
    <property type="protein sequence ID" value="HDA47090.1"/>
    <property type="molecule type" value="Transcribed_RNA"/>
</dbReference>